<comment type="caution">
    <text evidence="2">The sequence shown here is derived from an EMBL/GenBank/DDBJ whole genome shotgun (WGS) entry which is preliminary data.</text>
</comment>
<dbReference type="Proteomes" id="UP001432027">
    <property type="component" value="Unassembled WGS sequence"/>
</dbReference>
<sequence length="107" mass="11991">MMNWTLGQYGVTEMNSPSAPTGLKALIYLSEIVSLSSRSTAFSAEMRECTQYLLEPSSDKPSRRDPPFDPSSISRSSSRFWTHDYRTVWQMKLSICFTAGSGPHCCP</sequence>
<reference evidence="2" key="1">
    <citation type="submission" date="2023-10" db="EMBL/GenBank/DDBJ databases">
        <title>Genome assembly of Pristionchus species.</title>
        <authorList>
            <person name="Yoshida K."/>
            <person name="Sommer R.J."/>
        </authorList>
    </citation>
    <scope>NUCLEOTIDE SEQUENCE</scope>
    <source>
        <strain evidence="2">RS0144</strain>
    </source>
</reference>
<evidence type="ECO:0000313" key="3">
    <source>
        <dbReference type="Proteomes" id="UP001432027"/>
    </source>
</evidence>
<gene>
    <name evidence="2" type="ORF">PENTCL1PPCAC_7642</name>
</gene>
<protein>
    <recommendedName>
        <fullName evidence="4">G protein-coupled receptor</fullName>
    </recommendedName>
</protein>
<dbReference type="EMBL" id="BTSX01000002">
    <property type="protein sequence ID" value="GMS85467.1"/>
    <property type="molecule type" value="Genomic_DNA"/>
</dbReference>
<organism evidence="2 3">
    <name type="scientific">Pristionchus entomophagus</name>
    <dbReference type="NCBI Taxonomy" id="358040"/>
    <lineage>
        <taxon>Eukaryota</taxon>
        <taxon>Metazoa</taxon>
        <taxon>Ecdysozoa</taxon>
        <taxon>Nematoda</taxon>
        <taxon>Chromadorea</taxon>
        <taxon>Rhabditida</taxon>
        <taxon>Rhabditina</taxon>
        <taxon>Diplogasteromorpha</taxon>
        <taxon>Diplogasteroidea</taxon>
        <taxon>Neodiplogasteridae</taxon>
        <taxon>Pristionchus</taxon>
    </lineage>
</organism>
<evidence type="ECO:0000256" key="1">
    <source>
        <dbReference type="SAM" id="MobiDB-lite"/>
    </source>
</evidence>
<feature type="compositionally biased region" description="Basic and acidic residues" evidence="1">
    <location>
        <begin position="57"/>
        <end position="67"/>
    </location>
</feature>
<keyword evidence="3" id="KW-1185">Reference proteome</keyword>
<name>A0AAV5SQ19_9BILA</name>
<evidence type="ECO:0008006" key="4">
    <source>
        <dbReference type="Google" id="ProtNLM"/>
    </source>
</evidence>
<feature type="region of interest" description="Disordered" evidence="1">
    <location>
        <begin position="54"/>
        <end position="76"/>
    </location>
</feature>
<accession>A0AAV5SQ19</accession>
<evidence type="ECO:0000313" key="2">
    <source>
        <dbReference type="EMBL" id="GMS85467.1"/>
    </source>
</evidence>
<dbReference type="AlphaFoldDB" id="A0AAV5SQ19"/>
<proteinExistence type="predicted"/>